<proteinExistence type="predicted"/>
<organism evidence="1 2">
    <name type="scientific">Sphingobacterium siyangense</name>
    <dbReference type="NCBI Taxonomy" id="459529"/>
    <lineage>
        <taxon>Bacteria</taxon>
        <taxon>Pseudomonadati</taxon>
        <taxon>Bacteroidota</taxon>
        <taxon>Sphingobacteriia</taxon>
        <taxon>Sphingobacteriales</taxon>
        <taxon>Sphingobacteriaceae</taxon>
        <taxon>Sphingobacterium</taxon>
    </lineage>
</organism>
<dbReference type="NCBIfam" id="NF008498">
    <property type="entry name" value="PRK11408.1-5"/>
    <property type="match status" value="1"/>
</dbReference>
<gene>
    <name evidence="1" type="ORF">IQ31_01143</name>
</gene>
<dbReference type="Proteomes" id="UP000315908">
    <property type="component" value="Unassembled WGS sequence"/>
</dbReference>
<dbReference type="Pfam" id="PF10946">
    <property type="entry name" value="DUF2625"/>
    <property type="match status" value="1"/>
</dbReference>
<dbReference type="AlphaFoldDB" id="A0A562MSQ0"/>
<reference evidence="1 2" key="1">
    <citation type="journal article" date="2015" name="Stand. Genomic Sci.">
        <title>Genomic Encyclopedia of Bacterial and Archaeal Type Strains, Phase III: the genomes of soil and plant-associated and newly described type strains.</title>
        <authorList>
            <person name="Whitman W.B."/>
            <person name="Woyke T."/>
            <person name="Klenk H.P."/>
            <person name="Zhou Y."/>
            <person name="Lilburn T.G."/>
            <person name="Beck B.J."/>
            <person name="De Vos P."/>
            <person name="Vandamme P."/>
            <person name="Eisen J.A."/>
            <person name="Garrity G."/>
            <person name="Hugenholtz P."/>
            <person name="Kyrpides N.C."/>
        </authorList>
    </citation>
    <scope>NUCLEOTIDE SEQUENCE [LARGE SCALE GENOMIC DNA]</scope>
    <source>
        <strain evidence="1 2">CGMCC 1.6855</strain>
    </source>
</reference>
<evidence type="ECO:0000313" key="2">
    <source>
        <dbReference type="Proteomes" id="UP000315908"/>
    </source>
</evidence>
<dbReference type="OrthoDB" id="1550811at2"/>
<dbReference type="InterPro" id="IPR021239">
    <property type="entry name" value="DUF2625"/>
</dbReference>
<dbReference type="EMBL" id="VLKR01000004">
    <property type="protein sequence ID" value="TWI22942.1"/>
    <property type="molecule type" value="Genomic_DNA"/>
</dbReference>
<name>A0A562MSQ0_9SPHI</name>
<evidence type="ECO:0000313" key="1">
    <source>
        <dbReference type="EMBL" id="TWI22942.1"/>
    </source>
</evidence>
<comment type="caution">
    <text evidence="1">The sequence shown here is derived from an EMBL/GenBank/DDBJ whole genome shotgun (WGS) entry which is preliminary data.</text>
</comment>
<sequence length="240" mass="27675">MKLTIKTLLFVMLSHFAFGQAKMRELKELINKDEDAIKLIMAWKNAAKNRIQILANDSLRSNEALFNTQISTRSPMGAIVFHTGGILIDNGWIRIYGSGSEKLNRNLPNWNKGKTFQNFGDKPGYLIIADDAVGGFFLLNGGDLGNDLGKIYYLSPDNNEYEQLDLTYTEFINFCFSGNIDVFYRDLRWKNWGDDFKKLSANEAFIFYPYLWTKEGRDINKVEKNKASMEEIYTLRTQQL</sequence>
<accession>A0A562MSQ0</accession>
<protein>
    <submittedName>
        <fullName evidence="1">Uncharacterized protein DUF2625</fullName>
    </submittedName>
</protein>
<dbReference type="RefSeq" id="WP_145327377.1">
    <property type="nucleotide sequence ID" value="NZ_VLKR01000004.1"/>
</dbReference>